<dbReference type="InterPro" id="IPR045890">
    <property type="entry name" value="POB1-like"/>
</dbReference>
<evidence type="ECO:0000256" key="3">
    <source>
        <dbReference type="ARBA" id="ARBA00022786"/>
    </source>
</evidence>
<dbReference type="FunFam" id="1.25.40.420:FF:000008">
    <property type="entry name" value="BTB/POZ domain-containing protein POB1"/>
    <property type="match status" value="1"/>
</dbReference>
<sequence length="386" mass="43926">MRKRRREDIKKEQASEFDVYNSDNIVNCDQPDADDAVAYESHDGEAVAMIESPTGDEPLQSDSCWGMDCSPLRVKSIYISSAILAAKSPFFYKLFSNGMRESDQRHATLRICASEEAALMELLSFMYSGKLSTNSPLLLLDVLMAADKFEVASCMRHCSQLLRSLSMTTESALLYLELPSSVSMASAVQPLTDAAREFLANKYRDLSKFQDEVMNLPFVGIEAILSSDNLQVASEDAVYDFALKWARTHYPKSEERKEILGSRLGRLIRFPHMTCRKLKKVLTCTDLDEEISSKAVLEALFFKAETPHRQRALTLEDSISTRRYIERAYKYRIPASKSHRIRAASSSVHRVSRFKARRVFESFPRWPNLLPSISFRRSRLFPLGPL</sequence>
<dbReference type="PANTHER" id="PTHR46336">
    <property type="entry name" value="OS02G0260700 PROTEIN"/>
    <property type="match status" value="1"/>
</dbReference>
<dbReference type="SMART" id="SM00225">
    <property type="entry name" value="BTB"/>
    <property type="match status" value="1"/>
</dbReference>
<comment type="pathway">
    <text evidence="2">Protein modification; protein ubiquitination.</text>
</comment>
<keyword evidence="6" id="KW-1185">Reference proteome</keyword>
<dbReference type="OMA" id="RESKQCH"/>
<dbReference type="PROSITE" id="PS50097">
    <property type="entry name" value="BTB"/>
    <property type="match status" value="1"/>
</dbReference>
<dbReference type="PANTHER" id="PTHR46336:SF3">
    <property type="entry name" value="BTB_POZ DOMAIN-CONTAINING PROTEIN POB1"/>
    <property type="match status" value="1"/>
</dbReference>
<accession>A0A5P1FNW7</accession>
<gene>
    <name evidence="5" type="ORF">A4U43_C01F3210</name>
</gene>
<dbReference type="Proteomes" id="UP000243459">
    <property type="component" value="Chromosome 1"/>
</dbReference>
<protein>
    <recommendedName>
        <fullName evidence="4">BTB domain-containing protein</fullName>
    </recommendedName>
</protein>
<dbReference type="Pfam" id="PF07707">
    <property type="entry name" value="BACK"/>
    <property type="match status" value="1"/>
</dbReference>
<dbReference type="Gramene" id="ONK79127">
    <property type="protein sequence ID" value="ONK79127"/>
    <property type="gene ID" value="A4U43_C01F3210"/>
</dbReference>
<dbReference type="GO" id="GO:0010114">
    <property type="term" value="P:response to red light"/>
    <property type="evidence" value="ECO:0007669"/>
    <property type="project" value="TreeGrafter"/>
</dbReference>
<proteinExistence type="predicted"/>
<evidence type="ECO:0000313" key="6">
    <source>
        <dbReference type="Proteomes" id="UP000243459"/>
    </source>
</evidence>
<evidence type="ECO:0000256" key="2">
    <source>
        <dbReference type="ARBA" id="ARBA00004906"/>
    </source>
</evidence>
<dbReference type="FunFam" id="3.30.710.10:FF:000106">
    <property type="entry name" value="BTB/POZ domain-containing protein POB1"/>
    <property type="match status" value="1"/>
</dbReference>
<dbReference type="AlphaFoldDB" id="A0A5P1FNW7"/>
<dbReference type="EMBL" id="CM007381">
    <property type="protein sequence ID" value="ONK79127.1"/>
    <property type="molecule type" value="Genomic_DNA"/>
</dbReference>
<dbReference type="InterPro" id="IPR011705">
    <property type="entry name" value="BACK"/>
</dbReference>
<dbReference type="SMART" id="SM00875">
    <property type="entry name" value="BACK"/>
    <property type="match status" value="1"/>
</dbReference>
<dbReference type="GO" id="GO:0005634">
    <property type="term" value="C:nucleus"/>
    <property type="evidence" value="ECO:0007669"/>
    <property type="project" value="TreeGrafter"/>
</dbReference>
<feature type="domain" description="BTB" evidence="4">
    <location>
        <begin position="61"/>
        <end position="135"/>
    </location>
</feature>
<evidence type="ECO:0000313" key="5">
    <source>
        <dbReference type="EMBL" id="ONK79127.1"/>
    </source>
</evidence>
<name>A0A5P1FNW7_ASPOF</name>
<dbReference type="Pfam" id="PF21536">
    <property type="entry name" value="BTB_KLHL33"/>
    <property type="match status" value="1"/>
</dbReference>
<dbReference type="CDD" id="cd18186">
    <property type="entry name" value="BTB_POZ_ZBTB_KLHL-like"/>
    <property type="match status" value="1"/>
</dbReference>
<dbReference type="Gene3D" id="3.30.710.10">
    <property type="entry name" value="Potassium Channel Kv1.1, Chain A"/>
    <property type="match status" value="1"/>
</dbReference>
<dbReference type="Gene3D" id="1.25.40.420">
    <property type="match status" value="1"/>
</dbReference>
<evidence type="ECO:0000256" key="1">
    <source>
        <dbReference type="ARBA" id="ARBA00002668"/>
    </source>
</evidence>
<reference evidence="6" key="1">
    <citation type="journal article" date="2017" name="Nat. Commun.">
        <title>The asparagus genome sheds light on the origin and evolution of a young Y chromosome.</title>
        <authorList>
            <person name="Harkess A."/>
            <person name="Zhou J."/>
            <person name="Xu C."/>
            <person name="Bowers J.E."/>
            <person name="Van der Hulst R."/>
            <person name="Ayyampalayam S."/>
            <person name="Mercati F."/>
            <person name="Riccardi P."/>
            <person name="McKain M.R."/>
            <person name="Kakrana A."/>
            <person name="Tang H."/>
            <person name="Ray J."/>
            <person name="Groenendijk J."/>
            <person name="Arikit S."/>
            <person name="Mathioni S.M."/>
            <person name="Nakano M."/>
            <person name="Shan H."/>
            <person name="Telgmann-Rauber A."/>
            <person name="Kanno A."/>
            <person name="Yue Z."/>
            <person name="Chen H."/>
            <person name="Li W."/>
            <person name="Chen Y."/>
            <person name="Xu X."/>
            <person name="Zhang Y."/>
            <person name="Luo S."/>
            <person name="Chen H."/>
            <person name="Gao J."/>
            <person name="Mao Z."/>
            <person name="Pires J.C."/>
            <person name="Luo M."/>
            <person name="Kudrna D."/>
            <person name="Wing R.A."/>
            <person name="Meyers B.C."/>
            <person name="Yi K."/>
            <person name="Kong H."/>
            <person name="Lavrijsen P."/>
            <person name="Sunseri F."/>
            <person name="Falavigna A."/>
            <person name="Ye Y."/>
            <person name="Leebens-Mack J.H."/>
            <person name="Chen G."/>
        </authorList>
    </citation>
    <scope>NUCLEOTIDE SEQUENCE [LARGE SCALE GENOMIC DNA]</scope>
    <source>
        <strain evidence="6">cv. DH0086</strain>
    </source>
</reference>
<dbReference type="InterPro" id="IPR000210">
    <property type="entry name" value="BTB/POZ_dom"/>
</dbReference>
<dbReference type="SUPFAM" id="SSF54695">
    <property type="entry name" value="POZ domain"/>
    <property type="match status" value="1"/>
</dbReference>
<organism evidence="5 6">
    <name type="scientific">Asparagus officinalis</name>
    <name type="common">Garden asparagus</name>
    <dbReference type="NCBI Taxonomy" id="4686"/>
    <lineage>
        <taxon>Eukaryota</taxon>
        <taxon>Viridiplantae</taxon>
        <taxon>Streptophyta</taxon>
        <taxon>Embryophyta</taxon>
        <taxon>Tracheophyta</taxon>
        <taxon>Spermatophyta</taxon>
        <taxon>Magnoliopsida</taxon>
        <taxon>Liliopsida</taxon>
        <taxon>Asparagales</taxon>
        <taxon>Asparagaceae</taxon>
        <taxon>Asparagoideae</taxon>
        <taxon>Asparagus</taxon>
    </lineage>
</organism>
<comment type="function">
    <text evidence="1">May act as a substrate-specific adapter of an E3 ubiquitin-protein ligase complex (CUL3-RBX1-BTB) which mediates the ubiquitination and subsequent proteasomal degradation of target proteins.</text>
</comment>
<evidence type="ECO:0000259" key="4">
    <source>
        <dbReference type="PROSITE" id="PS50097"/>
    </source>
</evidence>
<dbReference type="InterPro" id="IPR011333">
    <property type="entry name" value="SKP1/BTB/POZ_sf"/>
</dbReference>
<keyword evidence="3" id="KW-0833">Ubl conjugation pathway</keyword>